<accession>A0A1H4BHR8</accession>
<evidence type="ECO:0000256" key="2">
    <source>
        <dbReference type="SAM" id="SignalP"/>
    </source>
</evidence>
<evidence type="ECO:0000259" key="3">
    <source>
        <dbReference type="Pfam" id="PF13511"/>
    </source>
</evidence>
<dbReference type="RefSeq" id="WP_091391127.1">
    <property type="nucleotide sequence ID" value="NZ_FNQO01000006.1"/>
</dbReference>
<evidence type="ECO:0000313" key="4">
    <source>
        <dbReference type="EMBL" id="SEA47647.1"/>
    </source>
</evidence>
<feature type="signal peptide" evidence="2">
    <location>
        <begin position="1"/>
        <end position="18"/>
    </location>
</feature>
<name>A0A1H4BHR8_9GAMM</name>
<keyword evidence="2" id="KW-0732">Signal</keyword>
<feature type="chain" id="PRO_5011519039" description="DUF4124 domain-containing protein" evidence="2">
    <location>
        <begin position="19"/>
        <end position="156"/>
    </location>
</feature>
<sequence length="156" mass="17521">MRIALAILISFLAISAQADGIYKWVDENGVVHFGAQPPQKEGVEVIRKPKSERYKQWQSEQQAKRAEQAADGATSVEKAVAAAPEAQQEPQQAEALSKAQQAVRAQRCRMAQNNLKELTTHARVREIGQDGKMRVLPEEERQQRIANMQQVMQENC</sequence>
<reference evidence="5" key="1">
    <citation type="submission" date="2016-10" db="EMBL/GenBank/DDBJ databases">
        <authorList>
            <person name="Varghese N."/>
            <person name="Submissions S."/>
        </authorList>
    </citation>
    <scope>NUCLEOTIDE SEQUENCE [LARGE SCALE GENOMIC DNA]</scope>
    <source>
        <strain evidence="5">CGMCC 1.10657</strain>
    </source>
</reference>
<feature type="domain" description="DUF4124" evidence="3">
    <location>
        <begin position="11"/>
        <end position="70"/>
    </location>
</feature>
<evidence type="ECO:0000313" key="5">
    <source>
        <dbReference type="Proteomes" id="UP000198658"/>
    </source>
</evidence>
<dbReference type="Pfam" id="PF13511">
    <property type="entry name" value="DUF4124"/>
    <property type="match status" value="1"/>
</dbReference>
<feature type="region of interest" description="Disordered" evidence="1">
    <location>
        <begin position="54"/>
        <end position="100"/>
    </location>
</feature>
<dbReference type="InterPro" id="IPR025392">
    <property type="entry name" value="DUF4124"/>
</dbReference>
<proteinExistence type="predicted"/>
<dbReference type="STRING" id="658218.SAMN05216562_3276"/>
<gene>
    <name evidence="4" type="ORF">SAMN05216562_3276</name>
</gene>
<organism evidence="4 5">
    <name type="scientific">Microbulbifer marinus</name>
    <dbReference type="NCBI Taxonomy" id="658218"/>
    <lineage>
        <taxon>Bacteria</taxon>
        <taxon>Pseudomonadati</taxon>
        <taxon>Pseudomonadota</taxon>
        <taxon>Gammaproteobacteria</taxon>
        <taxon>Cellvibrionales</taxon>
        <taxon>Microbulbiferaceae</taxon>
        <taxon>Microbulbifer</taxon>
    </lineage>
</organism>
<evidence type="ECO:0000256" key="1">
    <source>
        <dbReference type="SAM" id="MobiDB-lite"/>
    </source>
</evidence>
<dbReference type="AlphaFoldDB" id="A0A1H4BHR8"/>
<protein>
    <recommendedName>
        <fullName evidence="3">DUF4124 domain-containing protein</fullName>
    </recommendedName>
</protein>
<dbReference type="Proteomes" id="UP000198658">
    <property type="component" value="Unassembled WGS sequence"/>
</dbReference>
<keyword evidence="5" id="KW-1185">Reference proteome</keyword>
<dbReference type="OrthoDB" id="7068596at2"/>
<dbReference type="EMBL" id="FNQO01000006">
    <property type="protein sequence ID" value="SEA47647.1"/>
    <property type="molecule type" value="Genomic_DNA"/>
</dbReference>
<feature type="compositionally biased region" description="Low complexity" evidence="1">
    <location>
        <begin position="76"/>
        <end position="95"/>
    </location>
</feature>